<feature type="compositionally biased region" description="Polar residues" evidence="1">
    <location>
        <begin position="142"/>
        <end position="152"/>
    </location>
</feature>
<feature type="compositionally biased region" description="Basic and acidic residues" evidence="1">
    <location>
        <begin position="202"/>
        <end position="213"/>
    </location>
</feature>
<feature type="compositionally biased region" description="Basic and acidic residues" evidence="1">
    <location>
        <begin position="77"/>
        <end position="88"/>
    </location>
</feature>
<name>A0ABN8PW67_9CNID</name>
<feature type="compositionally biased region" description="Polar residues" evidence="1">
    <location>
        <begin position="218"/>
        <end position="255"/>
    </location>
</feature>
<feature type="region of interest" description="Disordered" evidence="1">
    <location>
        <begin position="1"/>
        <end position="564"/>
    </location>
</feature>
<feature type="compositionally biased region" description="Polar residues" evidence="1">
    <location>
        <begin position="417"/>
        <end position="465"/>
    </location>
</feature>
<evidence type="ECO:0000313" key="2">
    <source>
        <dbReference type="EMBL" id="CAH3149769.1"/>
    </source>
</evidence>
<organism evidence="2 3">
    <name type="scientific">Porites lobata</name>
    <dbReference type="NCBI Taxonomy" id="104759"/>
    <lineage>
        <taxon>Eukaryota</taxon>
        <taxon>Metazoa</taxon>
        <taxon>Cnidaria</taxon>
        <taxon>Anthozoa</taxon>
        <taxon>Hexacorallia</taxon>
        <taxon>Scleractinia</taxon>
        <taxon>Fungiina</taxon>
        <taxon>Poritidae</taxon>
        <taxon>Porites</taxon>
    </lineage>
</organism>
<protein>
    <submittedName>
        <fullName evidence="2">Uncharacterized protein</fullName>
    </submittedName>
</protein>
<reference evidence="2 3" key="1">
    <citation type="submission" date="2022-05" db="EMBL/GenBank/DDBJ databases">
        <authorList>
            <consortium name="Genoscope - CEA"/>
            <person name="William W."/>
        </authorList>
    </citation>
    <scope>NUCLEOTIDE SEQUENCE [LARGE SCALE GENOMIC DNA]</scope>
</reference>
<feature type="compositionally biased region" description="Polar residues" evidence="1">
    <location>
        <begin position="357"/>
        <end position="409"/>
    </location>
</feature>
<feature type="compositionally biased region" description="Polar residues" evidence="1">
    <location>
        <begin position="97"/>
        <end position="118"/>
    </location>
</feature>
<feature type="compositionally biased region" description="Low complexity" evidence="1">
    <location>
        <begin position="494"/>
        <end position="508"/>
    </location>
</feature>
<feature type="compositionally biased region" description="Basic and acidic residues" evidence="1">
    <location>
        <begin position="598"/>
        <end position="609"/>
    </location>
</feature>
<feature type="compositionally biased region" description="Basic and acidic residues" evidence="1">
    <location>
        <begin position="160"/>
        <end position="170"/>
    </location>
</feature>
<feature type="region of interest" description="Disordered" evidence="1">
    <location>
        <begin position="598"/>
        <end position="624"/>
    </location>
</feature>
<keyword evidence="3" id="KW-1185">Reference proteome</keyword>
<evidence type="ECO:0000313" key="3">
    <source>
        <dbReference type="Proteomes" id="UP001159405"/>
    </source>
</evidence>
<gene>
    <name evidence="2" type="ORF">PLOB_00047473</name>
</gene>
<evidence type="ECO:0000256" key="1">
    <source>
        <dbReference type="SAM" id="MobiDB-lite"/>
    </source>
</evidence>
<accession>A0ABN8PW67</accession>
<comment type="caution">
    <text evidence="2">The sequence shown here is derived from an EMBL/GenBank/DDBJ whole genome shotgun (WGS) entry which is preliminary data.</text>
</comment>
<feature type="compositionally biased region" description="Basic and acidic residues" evidence="1">
    <location>
        <begin position="283"/>
        <end position="296"/>
    </location>
</feature>
<feature type="compositionally biased region" description="Polar residues" evidence="1">
    <location>
        <begin position="297"/>
        <end position="349"/>
    </location>
</feature>
<sequence length="728" mass="76771">MGCGSSTATRTVAQPAPKSKQTSSHSIKEVNGHAHRRKDSEQSETSSKQKRGEETTPSEANGHLPNSHVETQNKMGSETHDDNVERTPGDGSVDESAITTNEVSRPENNNTKPTQQRPNGDDVPTHSSSQSKVTEDEMPPYISSSSVHSNNGVALVTSGDVEKPEVKEETEAQGSDDAGAVEIDSAEHRAPSKTSLAGEADSVTHRDTSDVSREIIANSETNENNALVETETSPGKSSSNDNLRLSDQNVASEGSLSREKDAASHTSTNEVQSSNSQVSLSSNKDKSSGQDHDQRKGSMTVSEFFNAPSEASLSDNTNTVSHSNNSAVQDSTKDASQVSLSSNKETSSGQDHDQRKGSMTVSEFFNAPSEASLSDNTNTVSHTNTSAVQDSNKDASQVSLSSNKETSSGQDHDQRKGSMTVSEFFTAPSEASLSDNTNTVPHGNNNAVQDSNRDTSQVSLSSTKGVASGQDESQRKASMTVSEFFGAPSDTELHLSNQSLGSSQQNALPATTETEHPDEPNKIVKEETVSEKDTAADKTIEIAESADPFSTRRDSSMSTDTDPDRICTVTANVKIGCIEHLSGHKTVTLTGSVYRLPREDDSTTPKPGDKIGIVKGDVTSSPADNETSEKLAILRGDLFAVSGEAAENGLIATASIDVLSCSLREKLATITADVAPSDDPEHQSGVISGEVLAASERGSYDDKIGSLSGKVVALTFGEGVTSLANANS</sequence>
<feature type="compositionally biased region" description="Low complexity" evidence="1">
    <location>
        <begin position="266"/>
        <end position="282"/>
    </location>
</feature>
<dbReference type="Proteomes" id="UP001159405">
    <property type="component" value="Unassembled WGS sequence"/>
</dbReference>
<feature type="compositionally biased region" description="Polar residues" evidence="1">
    <location>
        <begin position="1"/>
        <end position="12"/>
    </location>
</feature>
<proteinExistence type="predicted"/>
<dbReference type="EMBL" id="CALNXK010000087">
    <property type="protein sequence ID" value="CAH3149769.1"/>
    <property type="molecule type" value="Genomic_DNA"/>
</dbReference>
<feature type="compositionally biased region" description="Basic and acidic residues" evidence="1">
    <location>
        <begin position="513"/>
        <end position="541"/>
    </location>
</feature>